<dbReference type="Pfam" id="PF00583">
    <property type="entry name" value="Acetyltransf_1"/>
    <property type="match status" value="1"/>
</dbReference>
<protein>
    <submittedName>
        <fullName evidence="4">GNAT family N-acetyltransferase</fullName>
        <ecNumber evidence="4">2.3.1.-</ecNumber>
    </submittedName>
</protein>
<dbReference type="InterPro" id="IPR016181">
    <property type="entry name" value="Acyl_CoA_acyltransferase"/>
</dbReference>
<dbReference type="PROSITE" id="PS51186">
    <property type="entry name" value="GNAT"/>
    <property type="match status" value="1"/>
</dbReference>
<keyword evidence="5" id="KW-1185">Reference proteome</keyword>
<keyword evidence="1 4" id="KW-0808">Transferase</keyword>
<sequence length="158" mass="17862">MPLPNESLLMHYRTMTINDYEAAIDLWSESEGVRLRDTDSREGIEKYLLRNPGLSFVAEVEGEGDREEELVGTIMAGHDGKRGYVQHLSVADSHRRLGIATRLVDLCLEALKSEGIQKSHLMILPDNEAAQTFWANQGWAYRSDILLYSFVNGDNHNV</sequence>
<evidence type="ECO:0000313" key="5">
    <source>
        <dbReference type="Proteomes" id="UP001179830"/>
    </source>
</evidence>
<dbReference type="PANTHER" id="PTHR43877">
    <property type="entry name" value="AMINOALKYLPHOSPHONATE N-ACETYLTRANSFERASE-RELATED-RELATED"/>
    <property type="match status" value="1"/>
</dbReference>
<evidence type="ECO:0000256" key="2">
    <source>
        <dbReference type="ARBA" id="ARBA00023315"/>
    </source>
</evidence>
<dbReference type="SUPFAM" id="SSF55729">
    <property type="entry name" value="Acyl-CoA N-acyltransferases (Nat)"/>
    <property type="match status" value="1"/>
</dbReference>
<evidence type="ECO:0000256" key="1">
    <source>
        <dbReference type="ARBA" id="ARBA00022679"/>
    </source>
</evidence>
<dbReference type="Proteomes" id="UP001179830">
    <property type="component" value="Chromosome"/>
</dbReference>
<dbReference type="CDD" id="cd04301">
    <property type="entry name" value="NAT_SF"/>
    <property type="match status" value="1"/>
</dbReference>
<evidence type="ECO:0000313" key="4">
    <source>
        <dbReference type="EMBL" id="WGI24258.1"/>
    </source>
</evidence>
<evidence type="ECO:0000259" key="3">
    <source>
        <dbReference type="PROSITE" id="PS51186"/>
    </source>
</evidence>
<proteinExistence type="predicted"/>
<dbReference type="RefSeq" id="WP_280104065.1">
    <property type="nucleotide sequence ID" value="NZ_CP122961.1"/>
</dbReference>
<feature type="domain" description="N-acetyltransferase" evidence="3">
    <location>
        <begin position="10"/>
        <end position="158"/>
    </location>
</feature>
<keyword evidence="2 4" id="KW-0012">Acyltransferase</keyword>
<dbReference type="InterPro" id="IPR000182">
    <property type="entry name" value="GNAT_dom"/>
</dbReference>
<dbReference type="PANTHER" id="PTHR43877:SF1">
    <property type="entry name" value="ACETYLTRANSFERASE"/>
    <property type="match status" value="1"/>
</dbReference>
<reference evidence="4" key="1">
    <citation type="submission" date="2023-04" db="EMBL/GenBank/DDBJ databases">
        <title>Complete genome sequence of Halomonas alkaliantarctica MSP3 isolated from marine sediment, Jeju Island.</title>
        <authorList>
            <person name="Park S.-J."/>
        </authorList>
    </citation>
    <scope>NUCLEOTIDE SEQUENCE</scope>
    <source>
        <strain evidence="4">MSP3</strain>
    </source>
</reference>
<dbReference type="InterPro" id="IPR050832">
    <property type="entry name" value="Bact_Acetyltransf"/>
</dbReference>
<dbReference type="GO" id="GO:0016746">
    <property type="term" value="F:acyltransferase activity"/>
    <property type="evidence" value="ECO:0007669"/>
    <property type="project" value="UniProtKB-KW"/>
</dbReference>
<dbReference type="Gene3D" id="3.40.630.30">
    <property type="match status" value="1"/>
</dbReference>
<name>A0ABY8LLK3_9GAMM</name>
<organism evidence="4 5">
    <name type="scientific">Halomonas alkaliantarctica</name>
    <dbReference type="NCBI Taxonomy" id="232346"/>
    <lineage>
        <taxon>Bacteria</taxon>
        <taxon>Pseudomonadati</taxon>
        <taxon>Pseudomonadota</taxon>
        <taxon>Gammaproteobacteria</taxon>
        <taxon>Oceanospirillales</taxon>
        <taxon>Halomonadaceae</taxon>
        <taxon>Halomonas</taxon>
    </lineage>
</organism>
<gene>
    <name evidence="4" type="ORF">QEN58_13035</name>
</gene>
<dbReference type="EC" id="2.3.1.-" evidence="4"/>
<dbReference type="EMBL" id="CP122961">
    <property type="protein sequence ID" value="WGI24258.1"/>
    <property type="molecule type" value="Genomic_DNA"/>
</dbReference>
<accession>A0ABY8LLK3</accession>